<keyword evidence="6" id="KW-0539">Nucleus</keyword>
<feature type="region of interest" description="Disordered" evidence="7">
    <location>
        <begin position="315"/>
        <end position="362"/>
    </location>
</feature>
<protein>
    <submittedName>
        <fullName evidence="11">Myb family transcription factor APL-like</fullName>
    </submittedName>
</protein>
<name>A0A1S3C2G3_CUCME</name>
<evidence type="ECO:0000313" key="11">
    <source>
        <dbReference type="RefSeq" id="XP_008456284.1"/>
    </source>
</evidence>
<evidence type="ECO:0000256" key="2">
    <source>
        <dbReference type="ARBA" id="ARBA00006783"/>
    </source>
</evidence>
<dbReference type="InterPro" id="IPR025756">
    <property type="entry name" value="Myb_CC_LHEQLE"/>
</dbReference>
<keyword evidence="3" id="KW-0805">Transcription regulation</keyword>
<evidence type="ECO:0000313" key="10">
    <source>
        <dbReference type="Proteomes" id="UP001652600"/>
    </source>
</evidence>
<dbReference type="Pfam" id="PF00249">
    <property type="entry name" value="Myb_DNA-binding"/>
    <property type="match status" value="1"/>
</dbReference>
<organism evidence="10 11">
    <name type="scientific">Cucumis melo</name>
    <name type="common">Muskmelon</name>
    <dbReference type="NCBI Taxonomy" id="3656"/>
    <lineage>
        <taxon>Eukaryota</taxon>
        <taxon>Viridiplantae</taxon>
        <taxon>Streptophyta</taxon>
        <taxon>Embryophyta</taxon>
        <taxon>Tracheophyta</taxon>
        <taxon>Spermatophyta</taxon>
        <taxon>Magnoliopsida</taxon>
        <taxon>eudicotyledons</taxon>
        <taxon>Gunneridae</taxon>
        <taxon>Pentapetalae</taxon>
        <taxon>rosids</taxon>
        <taxon>fabids</taxon>
        <taxon>Cucurbitales</taxon>
        <taxon>Cucurbitaceae</taxon>
        <taxon>Benincaseae</taxon>
        <taxon>Cucumis</taxon>
    </lineage>
</organism>
<accession>A0A1S3C2G3</accession>
<dbReference type="InterPro" id="IPR017930">
    <property type="entry name" value="Myb_dom"/>
</dbReference>
<evidence type="ECO:0000313" key="9">
    <source>
        <dbReference type="EnsemblPlants" id="MELO3C019621.2.1"/>
    </source>
</evidence>
<dbReference type="SMR" id="A0A1S3C2G3"/>
<dbReference type="InterPro" id="IPR001005">
    <property type="entry name" value="SANT/Myb"/>
</dbReference>
<dbReference type="KEGG" id="cmo:103496278"/>
<reference evidence="9" key="1">
    <citation type="submission" date="2023-03" db="UniProtKB">
        <authorList>
            <consortium name="EnsemblPlants"/>
        </authorList>
    </citation>
    <scope>IDENTIFICATION</scope>
</reference>
<dbReference type="InterPro" id="IPR006447">
    <property type="entry name" value="Myb_dom_plants"/>
</dbReference>
<reference evidence="11" key="2">
    <citation type="submission" date="2025-04" db="UniProtKB">
        <authorList>
            <consortium name="RefSeq"/>
        </authorList>
    </citation>
    <scope>IDENTIFICATION</scope>
</reference>
<dbReference type="Gene3D" id="1.10.10.60">
    <property type="entry name" value="Homeodomain-like"/>
    <property type="match status" value="1"/>
</dbReference>
<dbReference type="Pfam" id="PF14379">
    <property type="entry name" value="Myb_CC_LHEQLE"/>
    <property type="match status" value="1"/>
</dbReference>
<feature type="compositionally biased region" description="Low complexity" evidence="7">
    <location>
        <begin position="335"/>
        <end position="348"/>
    </location>
</feature>
<evidence type="ECO:0000256" key="7">
    <source>
        <dbReference type="SAM" id="MobiDB-lite"/>
    </source>
</evidence>
<dbReference type="SUPFAM" id="SSF46689">
    <property type="entry name" value="Homeodomain-like"/>
    <property type="match status" value="1"/>
</dbReference>
<dbReference type="AlphaFoldDB" id="A0A1S3C2G3"/>
<dbReference type="Gramene" id="MELO3C019621.2.1">
    <property type="protein sequence ID" value="MELO3C019621.2.1"/>
    <property type="gene ID" value="MELO3C019621.2"/>
</dbReference>
<dbReference type="GO" id="GO:0003700">
    <property type="term" value="F:DNA-binding transcription factor activity"/>
    <property type="evidence" value="ECO:0007669"/>
    <property type="project" value="InterPro"/>
</dbReference>
<evidence type="ECO:0000256" key="4">
    <source>
        <dbReference type="ARBA" id="ARBA00023054"/>
    </source>
</evidence>
<dbReference type="FunFam" id="1.10.10.60:FF:000002">
    <property type="entry name" value="Myb family transcription factor"/>
    <property type="match status" value="1"/>
</dbReference>
<dbReference type="GO" id="GO:0005634">
    <property type="term" value="C:nucleus"/>
    <property type="evidence" value="ECO:0007669"/>
    <property type="project" value="UniProtKB-SubCell"/>
</dbReference>
<feature type="compositionally biased region" description="Polar residues" evidence="7">
    <location>
        <begin position="349"/>
        <end position="362"/>
    </location>
</feature>
<comment type="subcellular location">
    <subcellularLocation>
        <location evidence="1">Nucleus</location>
    </subcellularLocation>
</comment>
<keyword evidence="10" id="KW-1185">Reference proteome</keyword>
<dbReference type="InParanoid" id="A0A1S3C2G3"/>
<feature type="domain" description="HTH myb-type" evidence="8">
    <location>
        <begin position="30"/>
        <end position="90"/>
    </location>
</feature>
<dbReference type="InterPro" id="IPR009057">
    <property type="entry name" value="Homeodomain-like_sf"/>
</dbReference>
<evidence type="ECO:0000256" key="3">
    <source>
        <dbReference type="ARBA" id="ARBA00023015"/>
    </source>
</evidence>
<evidence type="ECO:0000259" key="8">
    <source>
        <dbReference type="PROSITE" id="PS51294"/>
    </source>
</evidence>
<evidence type="ECO:0000256" key="1">
    <source>
        <dbReference type="ARBA" id="ARBA00004123"/>
    </source>
</evidence>
<dbReference type="OrthoDB" id="551907at2759"/>
<dbReference type="PROSITE" id="PS51294">
    <property type="entry name" value="HTH_MYB"/>
    <property type="match status" value="1"/>
</dbReference>
<keyword evidence="5" id="KW-0804">Transcription</keyword>
<feature type="compositionally biased region" description="Basic and acidic residues" evidence="7">
    <location>
        <begin position="315"/>
        <end position="334"/>
    </location>
</feature>
<dbReference type="InterPro" id="IPR046955">
    <property type="entry name" value="PHR1-like"/>
</dbReference>
<dbReference type="NCBIfam" id="TIGR01557">
    <property type="entry name" value="myb_SHAQKYF"/>
    <property type="match status" value="1"/>
</dbReference>
<dbReference type="Proteomes" id="UP001652600">
    <property type="component" value="Chromosome 11"/>
</dbReference>
<proteinExistence type="inferred from homology"/>
<evidence type="ECO:0000256" key="6">
    <source>
        <dbReference type="ARBA" id="ARBA00023242"/>
    </source>
</evidence>
<dbReference type="GeneID" id="103496278"/>
<gene>
    <name evidence="11" type="primary">LOC103496278</name>
    <name evidence="9" type="synonym">103496278</name>
</gene>
<dbReference type="RefSeq" id="XP_008456284.1">
    <property type="nucleotide sequence ID" value="XM_008458062.2"/>
</dbReference>
<dbReference type="eggNOG" id="ENOG502QQUN">
    <property type="taxonomic scope" value="Eukaryota"/>
</dbReference>
<sequence>MFHATKKPSSMTSHDRQMCVQGDSGLVLTTDPKPRLRWTVELHERFVDAVTQLGGPDKATPKTIMRVMGVKGLTLYHLKSHLQKFRLGKQPHKEFNDQSIKDGIRASALELQRNSGSSSTLMDRSMNEMHMEVQRRLHEQIEVQRHLQLRIEAQGKYMQSILEKACQTLAGENMAAATAGPFKTTSNNMGTTTSLVSDAAIKDFISPHHTFPPFQDMNNLFNSEPPPPPPPLIDCLKKPSPFISGAGKTPIFWPDDLRLQDLGTPSATLAPAPPPIGGAPDLDSLQLEMYESKPPPPTPLLAVGNNVMNEKKFDMTLKLERPSPPRSGHSDERLNSNNNNNGMANNNNPTMLQPQGRNSSFG</sequence>
<comment type="similarity">
    <text evidence="2">Belongs to the MYB-CC family.</text>
</comment>
<dbReference type="EnsemblPlants" id="MELO3C019621.2.1">
    <property type="protein sequence ID" value="MELO3C019621.2.1"/>
    <property type="gene ID" value="MELO3C019621.2"/>
</dbReference>
<dbReference type="GO" id="GO:0003677">
    <property type="term" value="F:DNA binding"/>
    <property type="evidence" value="ECO:0007669"/>
    <property type="project" value="InterPro"/>
</dbReference>
<evidence type="ECO:0000256" key="5">
    <source>
        <dbReference type="ARBA" id="ARBA00023163"/>
    </source>
</evidence>
<keyword evidence="4" id="KW-0175">Coiled coil</keyword>
<dbReference type="PANTHER" id="PTHR31499:SF43">
    <property type="entry name" value="MYB FAMILY TRANSCRIPTION FACTOR APL"/>
    <property type="match status" value="1"/>
</dbReference>
<dbReference type="PANTHER" id="PTHR31499">
    <property type="entry name" value="MYB FAMILY TRANSCRIPTION FACTOR PHL11"/>
    <property type="match status" value="1"/>
</dbReference>